<organism evidence="2">
    <name type="scientific">Clastoptera arizonana</name>
    <name type="common">Arizona spittle bug</name>
    <dbReference type="NCBI Taxonomy" id="38151"/>
    <lineage>
        <taxon>Eukaryota</taxon>
        <taxon>Metazoa</taxon>
        <taxon>Ecdysozoa</taxon>
        <taxon>Arthropoda</taxon>
        <taxon>Hexapoda</taxon>
        <taxon>Insecta</taxon>
        <taxon>Pterygota</taxon>
        <taxon>Neoptera</taxon>
        <taxon>Paraneoptera</taxon>
        <taxon>Hemiptera</taxon>
        <taxon>Auchenorrhyncha</taxon>
        <taxon>Cercopoidea</taxon>
        <taxon>Clastopteridae</taxon>
        <taxon>Clastoptera</taxon>
    </lineage>
</organism>
<accession>A0A1B6CL47</accession>
<feature type="compositionally biased region" description="Polar residues" evidence="1">
    <location>
        <begin position="1"/>
        <end position="12"/>
    </location>
</feature>
<feature type="compositionally biased region" description="Polar residues" evidence="1">
    <location>
        <begin position="78"/>
        <end position="91"/>
    </location>
</feature>
<dbReference type="EMBL" id="GEDC01023101">
    <property type="protein sequence ID" value="JAS14197.1"/>
    <property type="molecule type" value="Transcribed_RNA"/>
</dbReference>
<protein>
    <submittedName>
        <fullName evidence="2">Uncharacterized protein</fullName>
    </submittedName>
</protein>
<name>A0A1B6CL47_9HEMI</name>
<reference evidence="2" key="1">
    <citation type="submission" date="2015-12" db="EMBL/GenBank/DDBJ databases">
        <title>De novo transcriptome assembly of four potential Pierce s Disease insect vectors from Arizona vineyards.</title>
        <authorList>
            <person name="Tassone E.E."/>
        </authorList>
    </citation>
    <scope>NUCLEOTIDE SEQUENCE</scope>
</reference>
<feature type="region of interest" description="Disordered" evidence="1">
    <location>
        <begin position="1"/>
        <end position="60"/>
    </location>
</feature>
<evidence type="ECO:0000256" key="1">
    <source>
        <dbReference type="SAM" id="MobiDB-lite"/>
    </source>
</evidence>
<dbReference type="AlphaFoldDB" id="A0A1B6CL47"/>
<sequence>MYNQSPNSNRGEVSNRFVGFTPNKTNQQGLRNPLYLSPNSQYLSPRGNRNGRSNSSSFSPDFIPLGYSSPLTGYRNVQNTTNSWNGSQNESWIEDRRNHNRNQVRNTNYHQRKSFGSQMSSPGSSVSSNYSPYNKSDKYRNKGNFNNSNTSISSYCDKSMIDDPWAECEQELNNWIDKNKTETENSDSDESSAGQDSDSNEES</sequence>
<feature type="region of interest" description="Disordered" evidence="1">
    <location>
        <begin position="78"/>
        <end position="152"/>
    </location>
</feature>
<feature type="compositionally biased region" description="Low complexity" evidence="1">
    <location>
        <begin position="44"/>
        <end position="60"/>
    </location>
</feature>
<gene>
    <name evidence="2" type="ORF">g.1897</name>
</gene>
<feature type="compositionally biased region" description="Polar residues" evidence="1">
    <location>
        <begin position="143"/>
        <end position="152"/>
    </location>
</feature>
<feature type="region of interest" description="Disordered" evidence="1">
    <location>
        <begin position="176"/>
        <end position="203"/>
    </location>
</feature>
<feature type="compositionally biased region" description="Low complexity" evidence="1">
    <location>
        <begin position="114"/>
        <end position="134"/>
    </location>
</feature>
<proteinExistence type="predicted"/>
<evidence type="ECO:0000313" key="2">
    <source>
        <dbReference type="EMBL" id="JAS14197.1"/>
    </source>
</evidence>